<dbReference type="EMBL" id="MN740792">
    <property type="protein sequence ID" value="QHU11900.1"/>
    <property type="molecule type" value="Genomic_DNA"/>
</dbReference>
<feature type="transmembrane region" description="Helical" evidence="1">
    <location>
        <begin position="60"/>
        <end position="78"/>
    </location>
</feature>
<protein>
    <recommendedName>
        <fullName evidence="3">Transmembrane protein</fullName>
    </recommendedName>
</protein>
<keyword evidence="1" id="KW-1133">Transmembrane helix</keyword>
<keyword evidence="1" id="KW-0812">Transmembrane</keyword>
<dbReference type="AlphaFoldDB" id="A0A6C0K527"/>
<keyword evidence="1" id="KW-0472">Membrane</keyword>
<reference evidence="2" key="1">
    <citation type="journal article" date="2020" name="Nature">
        <title>Giant virus diversity and host interactions through global metagenomics.</title>
        <authorList>
            <person name="Schulz F."/>
            <person name="Roux S."/>
            <person name="Paez-Espino D."/>
            <person name="Jungbluth S."/>
            <person name="Walsh D.A."/>
            <person name="Denef V.J."/>
            <person name="McMahon K.D."/>
            <person name="Konstantinidis K.T."/>
            <person name="Eloe-Fadrosh E.A."/>
            <person name="Kyrpides N.C."/>
            <person name="Woyke T."/>
        </authorList>
    </citation>
    <scope>NUCLEOTIDE SEQUENCE</scope>
    <source>
        <strain evidence="2">GVMAG-S-1101169-75</strain>
    </source>
</reference>
<sequence length="125" mass="13924">MIVSPEDVPMDELLAQFKQLENKSGAAGGAMGIPSPASFSSSPSVAARASTLVGSTFSNYGIYIVFFLYVLVMVIILQPSYLYSKDEETQQHRFVWKRFLIVLVIAYVVLLAAYLGLQFYLKKKM</sequence>
<feature type="transmembrane region" description="Helical" evidence="1">
    <location>
        <begin position="99"/>
        <end position="121"/>
    </location>
</feature>
<name>A0A6C0K527_9ZZZZ</name>
<organism evidence="2">
    <name type="scientific">viral metagenome</name>
    <dbReference type="NCBI Taxonomy" id="1070528"/>
    <lineage>
        <taxon>unclassified sequences</taxon>
        <taxon>metagenomes</taxon>
        <taxon>organismal metagenomes</taxon>
    </lineage>
</organism>
<evidence type="ECO:0008006" key="3">
    <source>
        <dbReference type="Google" id="ProtNLM"/>
    </source>
</evidence>
<proteinExistence type="predicted"/>
<evidence type="ECO:0000256" key="1">
    <source>
        <dbReference type="SAM" id="Phobius"/>
    </source>
</evidence>
<accession>A0A6C0K527</accession>
<evidence type="ECO:0000313" key="2">
    <source>
        <dbReference type="EMBL" id="QHU11900.1"/>
    </source>
</evidence>